<dbReference type="InterPro" id="IPR035979">
    <property type="entry name" value="RBD_domain_sf"/>
</dbReference>
<dbReference type="Proteomes" id="UP001293254">
    <property type="component" value="Unassembled WGS sequence"/>
</dbReference>
<keyword evidence="6" id="KW-1185">Reference proteome</keyword>
<feature type="domain" description="RRM" evidence="4">
    <location>
        <begin position="19"/>
        <end position="96"/>
    </location>
</feature>
<feature type="region of interest" description="Disordered" evidence="3">
    <location>
        <begin position="719"/>
        <end position="763"/>
    </location>
</feature>
<dbReference type="PANTHER" id="PTHR21245">
    <property type="entry name" value="HETEROGENEOUS NUCLEAR RIBONUCLEOPROTEIN"/>
    <property type="match status" value="1"/>
</dbReference>
<dbReference type="GO" id="GO:1990904">
    <property type="term" value="C:ribonucleoprotein complex"/>
    <property type="evidence" value="ECO:0007669"/>
    <property type="project" value="UniProtKB-KW"/>
</dbReference>
<dbReference type="SUPFAM" id="SSF54928">
    <property type="entry name" value="RNA-binding domain, RBD"/>
    <property type="match status" value="2"/>
</dbReference>
<dbReference type="Pfam" id="PF00076">
    <property type="entry name" value="RRM_1"/>
    <property type="match status" value="2"/>
</dbReference>
<evidence type="ECO:0000313" key="5">
    <source>
        <dbReference type="EMBL" id="KAK4417601.1"/>
    </source>
</evidence>
<name>A0AAE1XU12_9LAMI</name>
<dbReference type="InterPro" id="IPR000504">
    <property type="entry name" value="RRM_dom"/>
</dbReference>
<reference evidence="5" key="2">
    <citation type="journal article" date="2024" name="Plant">
        <title>Genomic evolution and insights into agronomic trait innovations of Sesamum species.</title>
        <authorList>
            <person name="Miao H."/>
            <person name="Wang L."/>
            <person name="Qu L."/>
            <person name="Liu H."/>
            <person name="Sun Y."/>
            <person name="Le M."/>
            <person name="Wang Q."/>
            <person name="Wei S."/>
            <person name="Zheng Y."/>
            <person name="Lin W."/>
            <person name="Duan Y."/>
            <person name="Cao H."/>
            <person name="Xiong S."/>
            <person name="Wang X."/>
            <person name="Wei L."/>
            <person name="Li C."/>
            <person name="Ma Q."/>
            <person name="Ju M."/>
            <person name="Zhao R."/>
            <person name="Li G."/>
            <person name="Mu C."/>
            <person name="Tian Q."/>
            <person name="Mei H."/>
            <person name="Zhang T."/>
            <person name="Gao T."/>
            <person name="Zhang H."/>
        </authorList>
    </citation>
    <scope>NUCLEOTIDE SEQUENCE</scope>
    <source>
        <strain evidence="5">3651</strain>
    </source>
</reference>
<dbReference type="InterPro" id="IPR012677">
    <property type="entry name" value="Nucleotide-bd_a/b_plait_sf"/>
</dbReference>
<dbReference type="InterPro" id="IPR041337">
    <property type="entry name" value="hnRNP_Q_AcD"/>
</dbReference>
<keyword evidence="5" id="KW-0687">Ribonucleoprotein</keyword>
<evidence type="ECO:0000313" key="6">
    <source>
        <dbReference type="Proteomes" id="UP001293254"/>
    </source>
</evidence>
<protein>
    <submittedName>
        <fullName evidence="5">Heterogeneous nuclear ribonucleoprotein Q</fullName>
    </submittedName>
</protein>
<evidence type="ECO:0000259" key="4">
    <source>
        <dbReference type="PROSITE" id="PS50102"/>
    </source>
</evidence>
<gene>
    <name evidence="5" type="ORF">Salat_2172800</name>
</gene>
<feature type="domain" description="RRM" evidence="4">
    <location>
        <begin position="98"/>
        <end position="203"/>
    </location>
</feature>
<evidence type="ECO:0000256" key="2">
    <source>
        <dbReference type="PROSITE-ProRule" id="PRU00176"/>
    </source>
</evidence>
<keyword evidence="1 2" id="KW-0694">RNA-binding</keyword>
<dbReference type="CDD" id="cd21039">
    <property type="entry name" value="NURR"/>
    <property type="match status" value="1"/>
</dbReference>
<dbReference type="Gene3D" id="3.30.70.330">
    <property type="match status" value="3"/>
</dbReference>
<comment type="caution">
    <text evidence="5">The sequence shown here is derived from an EMBL/GenBank/DDBJ whole genome shotgun (WGS) entry which is preliminary data.</text>
</comment>
<dbReference type="CDD" id="cd00590">
    <property type="entry name" value="RRM_SF"/>
    <property type="match status" value="2"/>
</dbReference>
<evidence type="ECO:0000256" key="1">
    <source>
        <dbReference type="ARBA" id="ARBA00022884"/>
    </source>
</evidence>
<feature type="region of interest" description="Disordered" evidence="3">
    <location>
        <begin position="536"/>
        <end position="566"/>
    </location>
</feature>
<dbReference type="Pfam" id="PF18360">
    <property type="entry name" value="hnRNP_Q_AcD"/>
    <property type="match status" value="1"/>
</dbReference>
<dbReference type="AlphaFoldDB" id="A0AAE1XU12"/>
<sequence>MSRPLEQHSTDQKNATKGTEVFVGGLARSISEEKIHKVFSSCGEIMEIRMARDRNGNLKGFCFVRFATQEAASKAVREKSGIEVDGKKIGVVPSSEQDTLYFGNLNKAWSAEEFERIVMQVFPDIESVDLAMLKDTPPGQKQRNRGFAFVKFRSHAAASRAQRVGSQPDFRLGNLHPAVQWAEEEPEIDPKELAKIKIAFVRNLPVDAEESYLKQLFESFGKVEKVVVSKKGSFPVGFVHFAERSDLEIAIKELNDKTVQGPNGAPMYKLQVEVARPFDRNKKRVRENSESNVSVQGHFKFSKEEPSVAVSFKHSHVQRELESADPYEDAVISLPVAVKERLLRILRLGIATRFDIDIRSLRSLKELPEPIAISVLDQFMLCGAGWQNKGEYLAGLISKHLVGLTPLSKVADTTRSEPSSFSFSHQMSPSAVGPSHARSSSAWSGIYASHYSAMDRDFPLSSQTQIGRVDEKGPEFLLSNRSLFGSQSVQVPRIGTLEARNHSTFEATPGAISYGSQSIQIPRIETLEARTHSALEATPGQSISYGSQSIQDPRTDSPLEATPGQSISYGRVGLRAEETLLSHIQEAPRSSTSYSRLGSIGGLRAEERLLSHVREGPNSSASYARLGSIGGIRAEERLLSHVQEGPGSSASYARLGFIGGIRAEERLLSHVQEGPGSSASYARLGSIGGIRAGERLLSHVHEGPSSSTSYAGPGISLSPDVSGVAGRQASRPQIRFDPFTGEPYKFDPFTGEPIHPGNTTSQF</sequence>
<dbReference type="PROSITE" id="PS50102">
    <property type="entry name" value="RRM"/>
    <property type="match status" value="3"/>
</dbReference>
<feature type="compositionally biased region" description="Low complexity" evidence="3">
    <location>
        <begin position="540"/>
        <end position="551"/>
    </location>
</feature>
<dbReference type="SMART" id="SM00360">
    <property type="entry name" value="RRM"/>
    <property type="match status" value="3"/>
</dbReference>
<dbReference type="GO" id="GO:0003723">
    <property type="term" value="F:RNA binding"/>
    <property type="evidence" value="ECO:0007669"/>
    <property type="project" value="UniProtKB-UniRule"/>
</dbReference>
<reference evidence="5" key="1">
    <citation type="submission" date="2020-06" db="EMBL/GenBank/DDBJ databases">
        <authorList>
            <person name="Li T."/>
            <person name="Hu X."/>
            <person name="Zhang T."/>
            <person name="Song X."/>
            <person name="Zhang H."/>
            <person name="Dai N."/>
            <person name="Sheng W."/>
            <person name="Hou X."/>
            <person name="Wei L."/>
        </authorList>
    </citation>
    <scope>NUCLEOTIDE SEQUENCE</scope>
    <source>
        <strain evidence="5">3651</strain>
        <tissue evidence="5">Leaf</tissue>
    </source>
</reference>
<feature type="domain" description="RRM" evidence="4">
    <location>
        <begin position="197"/>
        <end position="277"/>
    </location>
</feature>
<accession>A0AAE1XU12</accession>
<proteinExistence type="predicted"/>
<organism evidence="5 6">
    <name type="scientific">Sesamum alatum</name>
    <dbReference type="NCBI Taxonomy" id="300844"/>
    <lineage>
        <taxon>Eukaryota</taxon>
        <taxon>Viridiplantae</taxon>
        <taxon>Streptophyta</taxon>
        <taxon>Embryophyta</taxon>
        <taxon>Tracheophyta</taxon>
        <taxon>Spermatophyta</taxon>
        <taxon>Magnoliopsida</taxon>
        <taxon>eudicotyledons</taxon>
        <taxon>Gunneridae</taxon>
        <taxon>Pentapetalae</taxon>
        <taxon>asterids</taxon>
        <taxon>lamiids</taxon>
        <taxon>Lamiales</taxon>
        <taxon>Pedaliaceae</taxon>
        <taxon>Sesamum</taxon>
    </lineage>
</organism>
<evidence type="ECO:0000256" key="3">
    <source>
        <dbReference type="SAM" id="MobiDB-lite"/>
    </source>
</evidence>
<dbReference type="EMBL" id="JACGWO010000009">
    <property type="protein sequence ID" value="KAK4417601.1"/>
    <property type="molecule type" value="Genomic_DNA"/>
</dbReference>